<feature type="compositionally biased region" description="Basic and acidic residues" evidence="1">
    <location>
        <begin position="46"/>
        <end position="56"/>
    </location>
</feature>
<evidence type="ECO:0000259" key="2">
    <source>
        <dbReference type="Pfam" id="PF00582"/>
    </source>
</evidence>
<feature type="region of interest" description="Disordered" evidence="1">
    <location>
        <begin position="21"/>
        <end position="56"/>
    </location>
</feature>
<dbReference type="InterPro" id="IPR014729">
    <property type="entry name" value="Rossmann-like_a/b/a_fold"/>
</dbReference>
<comment type="caution">
    <text evidence="3">The sequence shown here is derived from an EMBL/GenBank/DDBJ whole genome shotgun (WGS) entry which is preliminary data.</text>
</comment>
<sequence length="90" mass="9709">MVSGLRNAPLVALHTWTTWNAPMTAPQDPSEPYANPPGALAEEEERPLAGRQERHPGVVVEHRVVHGGTTEALIEASCPVAVVRGTTERH</sequence>
<accession>A0ABW8F6M4</accession>
<dbReference type="Pfam" id="PF00582">
    <property type="entry name" value="Usp"/>
    <property type="match status" value="1"/>
</dbReference>
<dbReference type="EMBL" id="JBIVGG010000001">
    <property type="protein sequence ID" value="MFJ4077680.1"/>
    <property type="molecule type" value="Genomic_DNA"/>
</dbReference>
<keyword evidence="4" id="KW-1185">Reference proteome</keyword>
<evidence type="ECO:0000313" key="4">
    <source>
        <dbReference type="Proteomes" id="UP001617511"/>
    </source>
</evidence>
<name>A0ABW8F6M4_9ACTN</name>
<dbReference type="RefSeq" id="WP_402069410.1">
    <property type="nucleotide sequence ID" value="NZ_JBIVGG010000001.1"/>
</dbReference>
<dbReference type="InterPro" id="IPR006016">
    <property type="entry name" value="UspA"/>
</dbReference>
<dbReference type="Gene3D" id="3.40.50.620">
    <property type="entry name" value="HUPs"/>
    <property type="match status" value="1"/>
</dbReference>
<evidence type="ECO:0000256" key="1">
    <source>
        <dbReference type="SAM" id="MobiDB-lite"/>
    </source>
</evidence>
<evidence type="ECO:0000313" key="3">
    <source>
        <dbReference type="EMBL" id="MFJ4077680.1"/>
    </source>
</evidence>
<feature type="domain" description="UspA" evidence="2">
    <location>
        <begin position="6"/>
        <end position="75"/>
    </location>
</feature>
<dbReference type="Proteomes" id="UP001617511">
    <property type="component" value="Unassembled WGS sequence"/>
</dbReference>
<gene>
    <name evidence="3" type="ORF">ACIP2Z_01850</name>
</gene>
<organism evidence="3 4">
    <name type="scientific">Streptomyces iakyrus</name>
    <dbReference type="NCBI Taxonomy" id="68219"/>
    <lineage>
        <taxon>Bacteria</taxon>
        <taxon>Bacillati</taxon>
        <taxon>Actinomycetota</taxon>
        <taxon>Actinomycetes</taxon>
        <taxon>Kitasatosporales</taxon>
        <taxon>Streptomycetaceae</taxon>
        <taxon>Streptomyces</taxon>
    </lineage>
</organism>
<proteinExistence type="predicted"/>
<protein>
    <submittedName>
        <fullName evidence="3">Universal stress protein</fullName>
    </submittedName>
</protein>
<reference evidence="3 4" key="1">
    <citation type="submission" date="2024-10" db="EMBL/GenBank/DDBJ databases">
        <title>The Natural Products Discovery Center: Release of the First 8490 Sequenced Strains for Exploring Actinobacteria Biosynthetic Diversity.</title>
        <authorList>
            <person name="Kalkreuter E."/>
            <person name="Kautsar S.A."/>
            <person name="Yang D."/>
            <person name="Bader C.D."/>
            <person name="Teijaro C.N."/>
            <person name="Fluegel L."/>
            <person name="Davis C.M."/>
            <person name="Simpson J.R."/>
            <person name="Lauterbach L."/>
            <person name="Steele A.D."/>
            <person name="Gui C."/>
            <person name="Meng S."/>
            <person name="Li G."/>
            <person name="Viehrig K."/>
            <person name="Ye F."/>
            <person name="Su P."/>
            <person name="Kiefer A.F."/>
            <person name="Nichols A."/>
            <person name="Cepeda A.J."/>
            <person name="Yan W."/>
            <person name="Fan B."/>
            <person name="Jiang Y."/>
            <person name="Adhikari A."/>
            <person name="Zheng C.-J."/>
            <person name="Schuster L."/>
            <person name="Cowan T.M."/>
            <person name="Smanski M.J."/>
            <person name="Chevrette M.G."/>
            <person name="De Carvalho L.P.S."/>
            <person name="Shen B."/>
        </authorList>
    </citation>
    <scope>NUCLEOTIDE SEQUENCE [LARGE SCALE GENOMIC DNA]</scope>
    <source>
        <strain evidence="3 4">NPDC089932</strain>
    </source>
</reference>